<dbReference type="InterPro" id="IPR001087">
    <property type="entry name" value="GDSL"/>
</dbReference>
<dbReference type="CDD" id="cd01837">
    <property type="entry name" value="SGNH_plant_lipase_like"/>
    <property type="match status" value="1"/>
</dbReference>
<dbReference type="InterPro" id="IPR038588">
    <property type="entry name" value="XS_domain_sf"/>
</dbReference>
<feature type="domain" description="Zinc finger-XS" evidence="9">
    <location>
        <begin position="708"/>
        <end position="746"/>
    </location>
</feature>
<evidence type="ECO:0000256" key="1">
    <source>
        <dbReference type="ARBA" id="ARBA00008668"/>
    </source>
</evidence>
<feature type="compositionally biased region" description="Acidic residues" evidence="6">
    <location>
        <begin position="635"/>
        <end position="668"/>
    </location>
</feature>
<feature type="compositionally biased region" description="Basic and acidic residues" evidence="6">
    <location>
        <begin position="617"/>
        <end position="627"/>
    </location>
</feature>
<evidence type="ECO:0000256" key="4">
    <source>
        <dbReference type="ARBA" id="ARBA00024022"/>
    </source>
</evidence>
<dbReference type="Pfam" id="PF00657">
    <property type="entry name" value="Lipase_GDSL"/>
    <property type="match status" value="1"/>
</dbReference>
<dbReference type="Pfam" id="PF03468">
    <property type="entry name" value="XS"/>
    <property type="match status" value="1"/>
</dbReference>
<feature type="domain" description="XS" evidence="8">
    <location>
        <begin position="779"/>
        <end position="892"/>
    </location>
</feature>
<sequence length="1103" mass="123873">MVKMEVPCPLIFKIVFMVVVVVVSSNAVVATPEFPAMFVMGDSIVDDGNNNNLNSLAKSNFMPYGIDFNGGPSGRFCNGKTIIDFLGELLGLPYLPAFADSSTTGGNVLRGVNYASAAAGILDETGRNLGDRYSLSQQVQNFESTLNQLRSQMDENSLSQYLAKSLVVIVLGSNDYINNYLKPSFYTSSYLYTPIDYADLLINHYTRQILTLHSLGFRKFFLADIGPLGCIPNQLATGLAPPRKCVFFVNELVKMFNTRLRSLVDQLNANHPGAIFVHGNTYRALNDILNSPINYGFSVTNRACCGMGMNQAQITCLPFSVPCVDRDQYVFWDAFHPTQAVNKILAHKAYAGSRSELLGACCPARVLQLPANSPVISVFAGHRASIFLWFALCFSVSLYFSVSVDVDVYVLEVMENEKKTAGKGKGSGVCGLKLEMVAGVGVFIEGSGLEKRLLDKMSLRKGGGKQLAAGASNASPKSRHASEVPNVGVEPLNQGVADISLDSAQDGEWEVYSRKSKNRAGSSAAKSWAPQNSSTKAWGQPDTAQKLGMRSNDGSGKAPANSWAAQTADSRKPAGRGNVRPQSINRGLEGSYMGPQPVIPPPLEHGWKWNNRPGSIKSEDVRGKDENNFNSYSADIEDDKEEDIDDNDDDVDVADDSDDELLSDDFDSDTSQKSHETRKKSKWFKSFFEILDSLTIEEINEPARQWHCPACQGGPGAIDWYRGLQPLITHAKTKGSKRVKLHRELAELLDEELYRRGTSVVPAGEAFGKWKGLYESVKDHEIVWPPMVIIMNTRLEQDADEKWIGMGNQELLDYFSSYAAVKARHSYGPQGHRGMSVLIFESSAIGYLEAERLHKHFAEQGTDREAWDRRRVPFYPGGKRQLYGYMAIKEDLTLFNQHSQGKSKLKFEMRSYQEMVVSQMKQMSEDNQQLIWFKNRVAKEQRKSKAYEESLGIVSERLRKSMKENRIVKERTKVQHQESKEEMDFQEQFFKEQIKVIHDARDAKEDDFEKFQQEKREKVKQSSGNPSAIEDPRRSRVEEVAKFIKFQDKEMENFVAEREELIRAHEEKVVAMKQRHWEEEVGLEKEFDDELSKLMEKYTSDLS</sequence>
<dbReference type="InterPro" id="IPR035669">
    <property type="entry name" value="SGNH_plant_lipase-like"/>
</dbReference>
<dbReference type="EMBL" id="QGNW01000005">
    <property type="protein sequence ID" value="RVX21153.1"/>
    <property type="molecule type" value="Genomic_DNA"/>
</dbReference>
<organism evidence="10 11">
    <name type="scientific">Vitis vinifera</name>
    <name type="common">Grape</name>
    <dbReference type="NCBI Taxonomy" id="29760"/>
    <lineage>
        <taxon>Eukaryota</taxon>
        <taxon>Viridiplantae</taxon>
        <taxon>Streptophyta</taxon>
        <taxon>Embryophyta</taxon>
        <taxon>Tracheophyta</taxon>
        <taxon>Spermatophyta</taxon>
        <taxon>Magnoliopsida</taxon>
        <taxon>eudicotyledons</taxon>
        <taxon>Gunneridae</taxon>
        <taxon>Pentapetalae</taxon>
        <taxon>rosids</taxon>
        <taxon>Vitales</taxon>
        <taxon>Vitaceae</taxon>
        <taxon>Viteae</taxon>
        <taxon>Vitis</taxon>
    </lineage>
</organism>
<evidence type="ECO:0000256" key="7">
    <source>
        <dbReference type="SAM" id="SignalP"/>
    </source>
</evidence>
<dbReference type="GO" id="GO:0051607">
    <property type="term" value="P:defense response to virus"/>
    <property type="evidence" value="ECO:0007669"/>
    <property type="project" value="InterPro"/>
</dbReference>
<comment type="caution">
    <text evidence="10">The sequence shown here is derived from an EMBL/GenBank/DDBJ whole genome shotgun (WGS) entry which is preliminary data.</text>
</comment>
<dbReference type="Proteomes" id="UP000288805">
    <property type="component" value="Unassembled WGS sequence"/>
</dbReference>
<evidence type="ECO:0000259" key="9">
    <source>
        <dbReference type="Pfam" id="PF03470"/>
    </source>
</evidence>
<dbReference type="GO" id="GO:0016788">
    <property type="term" value="F:hydrolase activity, acting on ester bonds"/>
    <property type="evidence" value="ECO:0007669"/>
    <property type="project" value="InterPro"/>
</dbReference>
<evidence type="ECO:0000256" key="5">
    <source>
        <dbReference type="SAM" id="Coils"/>
    </source>
</evidence>
<feature type="coiled-coil region" evidence="5">
    <location>
        <begin position="1044"/>
        <end position="1075"/>
    </location>
</feature>
<accession>A0A438KIV9</accession>
<dbReference type="InterPro" id="IPR005381">
    <property type="entry name" value="Znf-XS_domain"/>
</dbReference>
<feature type="compositionally biased region" description="Polar residues" evidence="6">
    <location>
        <begin position="519"/>
        <end position="537"/>
    </location>
</feature>
<evidence type="ECO:0000256" key="3">
    <source>
        <dbReference type="ARBA" id="ARBA00023158"/>
    </source>
</evidence>
<feature type="region of interest" description="Disordered" evidence="6">
    <location>
        <begin position="465"/>
        <end position="486"/>
    </location>
</feature>
<keyword evidence="3" id="KW-0943">RNA-mediated gene silencing</keyword>
<name>A0A438KIV9_VITVI</name>
<dbReference type="SUPFAM" id="SSF52266">
    <property type="entry name" value="SGNH hydrolase"/>
    <property type="match status" value="1"/>
</dbReference>
<reference evidence="10 11" key="1">
    <citation type="journal article" date="2018" name="PLoS Genet.">
        <title>Population sequencing reveals clonal diversity and ancestral inbreeding in the grapevine cultivar Chardonnay.</title>
        <authorList>
            <person name="Roach M.J."/>
            <person name="Johnson D.L."/>
            <person name="Bohlmann J."/>
            <person name="van Vuuren H.J."/>
            <person name="Jones S.J."/>
            <person name="Pretorius I.S."/>
            <person name="Schmidt S.A."/>
            <person name="Borneman A.R."/>
        </authorList>
    </citation>
    <scope>NUCLEOTIDE SEQUENCE [LARGE SCALE GENOMIC DNA]</scope>
    <source>
        <strain evidence="11">cv. Chardonnay</strain>
        <tissue evidence="10">Leaf</tissue>
    </source>
</reference>
<dbReference type="GO" id="GO:0031047">
    <property type="term" value="P:regulatory ncRNA-mediated gene silencing"/>
    <property type="evidence" value="ECO:0007669"/>
    <property type="project" value="UniProtKB-KW"/>
</dbReference>
<feature type="chain" id="PRO_5019037212" evidence="7">
    <location>
        <begin position="31"/>
        <end position="1103"/>
    </location>
</feature>
<evidence type="ECO:0000313" key="10">
    <source>
        <dbReference type="EMBL" id="RVX21153.1"/>
    </source>
</evidence>
<comment type="similarity">
    <text evidence="4">Belongs to the SGS3 family.</text>
</comment>
<evidence type="ECO:0000256" key="6">
    <source>
        <dbReference type="SAM" id="MobiDB-lite"/>
    </source>
</evidence>
<evidence type="ECO:0000256" key="2">
    <source>
        <dbReference type="ARBA" id="ARBA00023054"/>
    </source>
</evidence>
<gene>
    <name evidence="10" type="primary">SGS3</name>
    <name evidence="10" type="ORF">CK203_002298</name>
</gene>
<proteinExistence type="inferred from homology"/>
<dbReference type="Pfam" id="PF03470">
    <property type="entry name" value="zf-XS"/>
    <property type="match status" value="1"/>
</dbReference>
<dbReference type="PANTHER" id="PTHR46602:SF1">
    <property type="entry name" value="PROTEIN SUPPRESSOR OF GENE SILENCING 3"/>
    <property type="match status" value="1"/>
</dbReference>
<protein>
    <submittedName>
        <fullName evidence="10">Protein suppressor of gene silencing 3</fullName>
    </submittedName>
</protein>
<keyword evidence="7" id="KW-0732">Signal</keyword>
<dbReference type="AlphaFoldDB" id="A0A438KIV9"/>
<dbReference type="InterPro" id="IPR005380">
    <property type="entry name" value="XS_domain"/>
</dbReference>
<dbReference type="InterPro" id="IPR044287">
    <property type="entry name" value="SGS3"/>
</dbReference>
<evidence type="ECO:0000313" key="11">
    <source>
        <dbReference type="Proteomes" id="UP000288805"/>
    </source>
</evidence>
<feature type="region of interest" description="Disordered" evidence="6">
    <location>
        <begin position="512"/>
        <end position="675"/>
    </location>
</feature>
<evidence type="ECO:0000259" key="8">
    <source>
        <dbReference type="Pfam" id="PF03468"/>
    </source>
</evidence>
<feature type="signal peptide" evidence="7">
    <location>
        <begin position="1"/>
        <end position="30"/>
    </location>
</feature>
<dbReference type="CDD" id="cd12266">
    <property type="entry name" value="RRM_like_XS"/>
    <property type="match status" value="1"/>
</dbReference>
<dbReference type="InterPro" id="IPR036514">
    <property type="entry name" value="SGNH_hydro_sf"/>
</dbReference>
<comment type="similarity">
    <text evidence="1">Belongs to the 'GDSL' lipolytic enzyme family.</text>
</comment>
<dbReference type="Gene3D" id="3.30.70.2890">
    <property type="entry name" value="XS domain"/>
    <property type="match status" value="1"/>
</dbReference>
<keyword evidence="2 5" id="KW-0175">Coiled coil</keyword>
<dbReference type="PANTHER" id="PTHR46602">
    <property type="entry name" value="PROTEIN SUPPRESSOR OF GENE SILENCING 3"/>
    <property type="match status" value="1"/>
</dbReference>
<feature type="region of interest" description="Disordered" evidence="6">
    <location>
        <begin position="1014"/>
        <end position="1034"/>
    </location>
</feature>
<dbReference type="Gene3D" id="3.40.50.1110">
    <property type="entry name" value="SGNH hydrolase"/>
    <property type="match status" value="1"/>
</dbReference>